<organism evidence="1 2">
    <name type="scientific">Mycobacteroides salmoniphilum</name>
    <dbReference type="NCBI Taxonomy" id="404941"/>
    <lineage>
        <taxon>Bacteria</taxon>
        <taxon>Bacillati</taxon>
        <taxon>Actinomycetota</taxon>
        <taxon>Actinomycetes</taxon>
        <taxon>Mycobacteriales</taxon>
        <taxon>Mycobacteriaceae</taxon>
        <taxon>Mycobacteroides</taxon>
    </lineage>
</organism>
<evidence type="ECO:0000313" key="1">
    <source>
        <dbReference type="EMBL" id="TDZ86550.1"/>
    </source>
</evidence>
<dbReference type="Proteomes" id="UP000295117">
    <property type="component" value="Unassembled WGS sequence"/>
</dbReference>
<proteinExistence type="predicted"/>
<comment type="caution">
    <text evidence="1">The sequence shown here is derived from an EMBL/GenBank/DDBJ whole genome shotgun (WGS) entry which is preliminary data.</text>
</comment>
<dbReference type="EMBL" id="PECH01000002">
    <property type="protein sequence ID" value="TDZ86550.1"/>
    <property type="molecule type" value="Genomic_DNA"/>
</dbReference>
<accession>A0A4V3HYT9</accession>
<evidence type="ECO:0000313" key="2">
    <source>
        <dbReference type="Proteomes" id="UP000295117"/>
    </source>
</evidence>
<protein>
    <submittedName>
        <fullName evidence="1">Uncharacterized protein</fullName>
    </submittedName>
</protein>
<dbReference type="AlphaFoldDB" id="A0A4V3HYT9"/>
<gene>
    <name evidence="1" type="ORF">DE4585_00566</name>
</gene>
<sequence>MLLLLSSAVPDSRACGCADIDIMSADIRDISPPGAMIIGEGCVGAVAASAVLDTP</sequence>
<name>A0A4V3HYT9_9MYCO</name>
<reference evidence="1 2" key="1">
    <citation type="journal article" date="2019" name="Sci. Rep.">
        <title>Extended insight into the Mycobacterium chelonae-abscessus complex through whole genome sequencing of Mycobacterium salmoniphilum outbreak and Mycobacterium salmoniphilum-like strains.</title>
        <authorList>
            <person name="Behra P.R.K."/>
            <person name="Das S."/>
            <person name="Pettersson B.M.F."/>
            <person name="Shirreff L."/>
            <person name="DuCote T."/>
            <person name="Jacobsson K.G."/>
            <person name="Ennis D.G."/>
            <person name="Kirsebom L.A."/>
        </authorList>
    </citation>
    <scope>NUCLEOTIDE SEQUENCE [LARGE SCALE GENOMIC DNA]</scope>
    <source>
        <strain evidence="1 2">DE 4585</strain>
    </source>
</reference>